<evidence type="ECO:0000256" key="14">
    <source>
        <dbReference type="PIRSR" id="PIRSR618044-2"/>
    </source>
</evidence>
<feature type="domain" description="Peptidase S11 D-Ala-D-Ala carboxypeptidase A C-terminal" evidence="16">
    <location>
        <begin position="305"/>
        <end position="414"/>
    </location>
</feature>
<dbReference type="AlphaFoldDB" id="A0A1I0GWQ8"/>
<dbReference type="Gene3D" id="2.60.410.10">
    <property type="entry name" value="D-Ala-D-Ala carboxypeptidase, C-terminal domain"/>
    <property type="match status" value="1"/>
</dbReference>
<dbReference type="InterPro" id="IPR037167">
    <property type="entry name" value="Peptidase_S11_C_sf"/>
</dbReference>
<dbReference type="GO" id="GO:0071555">
    <property type="term" value="P:cell wall organization"/>
    <property type="evidence" value="ECO:0007669"/>
    <property type="project" value="UniProtKB-KW"/>
</dbReference>
<evidence type="ECO:0000256" key="3">
    <source>
        <dbReference type="ARBA" id="ARBA00007164"/>
    </source>
</evidence>
<evidence type="ECO:0000256" key="9">
    <source>
        <dbReference type="ARBA" id="ARBA00022960"/>
    </source>
</evidence>
<comment type="function">
    <text evidence="1">Removes C-terminal D-alanyl residues from sugar-peptide cell wall precursors.</text>
</comment>
<dbReference type="InterPro" id="IPR001967">
    <property type="entry name" value="Peptidase_S11_N"/>
</dbReference>
<dbReference type="InterPro" id="IPR018044">
    <property type="entry name" value="Peptidase_S11"/>
</dbReference>
<keyword evidence="9" id="KW-0133">Cell shape</keyword>
<keyword evidence="7" id="KW-0732">Signal</keyword>
<evidence type="ECO:0000256" key="5">
    <source>
        <dbReference type="ARBA" id="ARBA00022645"/>
    </source>
</evidence>
<dbReference type="Pfam" id="PF00768">
    <property type="entry name" value="Peptidase_S11"/>
    <property type="match status" value="1"/>
</dbReference>
<dbReference type="GO" id="GO:0006508">
    <property type="term" value="P:proteolysis"/>
    <property type="evidence" value="ECO:0007669"/>
    <property type="project" value="UniProtKB-KW"/>
</dbReference>
<dbReference type="SMART" id="SM00936">
    <property type="entry name" value="PBP5_C"/>
    <property type="match status" value="1"/>
</dbReference>
<evidence type="ECO:0000256" key="2">
    <source>
        <dbReference type="ARBA" id="ARBA00004752"/>
    </source>
</evidence>
<protein>
    <recommendedName>
        <fullName evidence="4">serine-type D-Ala-D-Ala carboxypeptidase</fullName>
        <ecNumber evidence="4">3.4.16.4</ecNumber>
    </recommendedName>
</protein>
<comment type="similarity">
    <text evidence="3 15">Belongs to the peptidase S11 family.</text>
</comment>
<dbReference type="Pfam" id="PF07943">
    <property type="entry name" value="PBP5_C"/>
    <property type="match status" value="1"/>
</dbReference>
<dbReference type="PANTHER" id="PTHR21581">
    <property type="entry name" value="D-ALANYL-D-ALANINE CARBOXYPEPTIDASE"/>
    <property type="match status" value="1"/>
</dbReference>
<dbReference type="PANTHER" id="PTHR21581:SF11">
    <property type="entry name" value="D-ALANYL-D-ALANINE CARBOXYPEPTIDASE DACA"/>
    <property type="match status" value="1"/>
</dbReference>
<feature type="binding site" evidence="14">
    <location>
        <position position="254"/>
    </location>
    <ligand>
        <name>substrate</name>
    </ligand>
</feature>
<evidence type="ECO:0000256" key="8">
    <source>
        <dbReference type="ARBA" id="ARBA00022801"/>
    </source>
</evidence>
<feature type="active site" description="Proton acceptor" evidence="13">
    <location>
        <position position="66"/>
    </location>
</feature>
<dbReference type="GO" id="GO:0009252">
    <property type="term" value="P:peptidoglycan biosynthetic process"/>
    <property type="evidence" value="ECO:0007669"/>
    <property type="project" value="UniProtKB-UniPathway"/>
</dbReference>
<feature type="active site" description="Acyl-ester intermediate" evidence="13">
    <location>
        <position position="63"/>
    </location>
</feature>
<proteinExistence type="inferred from homology"/>
<evidence type="ECO:0000256" key="13">
    <source>
        <dbReference type="PIRSR" id="PIRSR618044-1"/>
    </source>
</evidence>
<evidence type="ECO:0000256" key="1">
    <source>
        <dbReference type="ARBA" id="ARBA00003217"/>
    </source>
</evidence>
<keyword evidence="8" id="KW-0378">Hydrolase</keyword>
<keyword evidence="6" id="KW-0645">Protease</keyword>
<accession>A0A1I0GWQ8</accession>
<comment type="catalytic activity">
    <reaction evidence="12">
        <text>Preferential cleavage: (Ac)2-L-Lys-D-Ala-|-D-Ala. Also transpeptidation of peptidyl-alanyl moieties that are N-acyl substituents of D-alanine.</text>
        <dbReference type="EC" id="3.4.16.4"/>
    </reaction>
</comment>
<dbReference type="SUPFAM" id="SSF56601">
    <property type="entry name" value="beta-lactamase/transpeptidase-like"/>
    <property type="match status" value="1"/>
</dbReference>
<organism evidence="17 18">
    <name type="scientific">Oceanobacillus limi</name>
    <dbReference type="NCBI Taxonomy" id="930131"/>
    <lineage>
        <taxon>Bacteria</taxon>
        <taxon>Bacillati</taxon>
        <taxon>Bacillota</taxon>
        <taxon>Bacilli</taxon>
        <taxon>Bacillales</taxon>
        <taxon>Bacillaceae</taxon>
        <taxon>Oceanobacillus</taxon>
    </lineage>
</organism>
<evidence type="ECO:0000256" key="6">
    <source>
        <dbReference type="ARBA" id="ARBA00022670"/>
    </source>
</evidence>
<dbReference type="EC" id="3.4.16.4" evidence="4"/>
<dbReference type="GO" id="GO:0009002">
    <property type="term" value="F:serine-type D-Ala-D-Ala carboxypeptidase activity"/>
    <property type="evidence" value="ECO:0007669"/>
    <property type="project" value="UniProtKB-EC"/>
</dbReference>
<dbReference type="PRINTS" id="PR00725">
    <property type="entry name" value="DADACBPTASE1"/>
</dbReference>
<keyword evidence="18" id="KW-1185">Reference proteome</keyword>
<dbReference type="EMBL" id="FOHE01000024">
    <property type="protein sequence ID" value="SET74765.1"/>
    <property type="molecule type" value="Genomic_DNA"/>
</dbReference>
<comment type="pathway">
    <text evidence="2">Cell wall biogenesis; peptidoglycan biosynthesis.</text>
</comment>
<keyword evidence="10" id="KW-0573">Peptidoglycan synthesis</keyword>
<evidence type="ECO:0000256" key="15">
    <source>
        <dbReference type="RuleBase" id="RU004016"/>
    </source>
</evidence>
<evidence type="ECO:0000313" key="18">
    <source>
        <dbReference type="Proteomes" id="UP000198618"/>
    </source>
</evidence>
<keyword evidence="11" id="KW-0961">Cell wall biogenesis/degradation</keyword>
<keyword evidence="5 17" id="KW-0121">Carboxypeptidase</keyword>
<evidence type="ECO:0000256" key="10">
    <source>
        <dbReference type="ARBA" id="ARBA00022984"/>
    </source>
</evidence>
<evidence type="ECO:0000256" key="12">
    <source>
        <dbReference type="ARBA" id="ARBA00034000"/>
    </source>
</evidence>
<evidence type="ECO:0000313" key="17">
    <source>
        <dbReference type="EMBL" id="SET74765.1"/>
    </source>
</evidence>
<evidence type="ECO:0000259" key="16">
    <source>
        <dbReference type="SMART" id="SM00936"/>
    </source>
</evidence>
<evidence type="ECO:0000256" key="4">
    <source>
        <dbReference type="ARBA" id="ARBA00012448"/>
    </source>
</evidence>
<dbReference type="UniPathway" id="UPA00219"/>
<gene>
    <name evidence="17" type="ORF">SAMN05216389_12437</name>
</gene>
<feature type="active site" evidence="13">
    <location>
        <position position="127"/>
    </location>
</feature>
<dbReference type="InterPro" id="IPR012338">
    <property type="entry name" value="Beta-lactam/transpept-like"/>
</dbReference>
<dbReference type="STRING" id="930131.SAMN05216389_12437"/>
<sequence>MKNSKFFLTVLTVIALGLMVFTQPLSTKAAEIDIDAEAAILVDFETGKILYGKNIDEALDPASMTKMMTEYLILEAINSGEISWEMTTWISDYAYEISKYNTSSGVGLQQSKDFQLRELYKAMAINSDNAATIALAELEQLAGSEGEFVKMMNQKAEEMGLPDAHFVNSTGLTNDYLGENYPEGTDPDGVNQMSARSTALLAYRLLSDQSEVLDFSSVPETEFYGQTIRNWNWMLPHEGANLGQFYYEGIDGLKTGNTGGERGYMFTGTAEREGKRLISVVMGAQSESQRFEQTADLMDYGFDHFQTVELFAEGYQLEDESTLPVAKGKEDSVDISISNSISLPIKNGEEELYSINYHIDEDKLNEDGELVAPIEQGTKIGTAELVYTGGEDFGYLEEQASDTVDLVTNETVEKSNWFMLALGAVGNFFSGIFSSIVDTVKGWF</sequence>
<dbReference type="InterPro" id="IPR012907">
    <property type="entry name" value="Peptidase_S11_C"/>
</dbReference>
<dbReference type="InterPro" id="IPR015956">
    <property type="entry name" value="Peniciliin-bd_prot_C_sf"/>
</dbReference>
<dbReference type="GO" id="GO:0008360">
    <property type="term" value="P:regulation of cell shape"/>
    <property type="evidence" value="ECO:0007669"/>
    <property type="project" value="UniProtKB-KW"/>
</dbReference>
<dbReference type="RefSeq" id="WP_425287869.1">
    <property type="nucleotide sequence ID" value="NZ_FOHE01000024.1"/>
</dbReference>
<name>A0A1I0GWQ8_9BACI</name>
<evidence type="ECO:0000256" key="11">
    <source>
        <dbReference type="ARBA" id="ARBA00023316"/>
    </source>
</evidence>
<dbReference type="Gene3D" id="3.40.710.10">
    <property type="entry name" value="DD-peptidase/beta-lactamase superfamily"/>
    <property type="match status" value="1"/>
</dbReference>
<evidence type="ECO:0000256" key="7">
    <source>
        <dbReference type="ARBA" id="ARBA00022729"/>
    </source>
</evidence>
<dbReference type="SUPFAM" id="SSF69189">
    <property type="entry name" value="Penicillin-binding protein associated domain"/>
    <property type="match status" value="1"/>
</dbReference>
<reference evidence="17 18" key="1">
    <citation type="submission" date="2016-10" db="EMBL/GenBank/DDBJ databases">
        <authorList>
            <person name="de Groot N.N."/>
        </authorList>
    </citation>
    <scope>NUCLEOTIDE SEQUENCE [LARGE SCALE GENOMIC DNA]</scope>
    <source>
        <strain evidence="17 18">IBRC-M 10780</strain>
    </source>
</reference>
<dbReference type="Proteomes" id="UP000198618">
    <property type="component" value="Unassembled WGS sequence"/>
</dbReference>